<gene>
    <name evidence="2" type="ORF">ABENE_15470</name>
</gene>
<name>V4PTB8_9CAUL</name>
<accession>V4PTB8</accession>
<evidence type="ECO:0000313" key="3">
    <source>
        <dbReference type="Proteomes" id="UP000017837"/>
    </source>
</evidence>
<evidence type="ECO:0000256" key="1">
    <source>
        <dbReference type="SAM" id="Phobius"/>
    </source>
</evidence>
<dbReference type="Proteomes" id="UP000017837">
    <property type="component" value="Unassembled WGS sequence"/>
</dbReference>
<keyword evidence="1" id="KW-1133">Transmembrane helix</keyword>
<reference evidence="2 3" key="1">
    <citation type="journal article" date="2014" name="Nature">
        <title>Sequential evolution of bacterial morphology by co-option of a developmental regulator.</title>
        <authorList>
            <person name="Jiang C."/>
            <person name="Brown P.J."/>
            <person name="Ducret A."/>
            <person name="Brun Y.V."/>
        </authorList>
    </citation>
    <scope>NUCLEOTIDE SEQUENCE [LARGE SCALE GENOMIC DNA]</scope>
    <source>
        <strain evidence="2 3">DSM 16100</strain>
    </source>
</reference>
<feature type="transmembrane region" description="Helical" evidence="1">
    <location>
        <begin position="32"/>
        <end position="50"/>
    </location>
</feature>
<comment type="caution">
    <text evidence="2">The sequence shown here is derived from an EMBL/GenBank/DDBJ whole genome shotgun (WGS) entry which is preliminary data.</text>
</comment>
<sequence>MDKLIRALAVVSGAAFIAYTVIRYLAPEKAPLDLSFLAFPMVVLSVIFSLQNIKRRTKVK</sequence>
<feature type="transmembrane region" description="Helical" evidence="1">
    <location>
        <begin position="7"/>
        <end position="26"/>
    </location>
</feature>
<dbReference type="PATRIC" id="fig|1121022.4.peg.3149"/>
<dbReference type="EMBL" id="AWGB01000034">
    <property type="protein sequence ID" value="ESQ88795.1"/>
    <property type="molecule type" value="Genomic_DNA"/>
</dbReference>
<evidence type="ECO:0000313" key="2">
    <source>
        <dbReference type="EMBL" id="ESQ88795.1"/>
    </source>
</evidence>
<keyword evidence="1" id="KW-0472">Membrane</keyword>
<keyword evidence="3" id="KW-1185">Reference proteome</keyword>
<keyword evidence="1" id="KW-0812">Transmembrane</keyword>
<protein>
    <submittedName>
        <fullName evidence="2">Uncharacterized protein</fullName>
    </submittedName>
</protein>
<proteinExistence type="predicted"/>
<organism evidence="2 3">
    <name type="scientific">Asticcacaulis benevestitus DSM 16100 = ATCC BAA-896</name>
    <dbReference type="NCBI Taxonomy" id="1121022"/>
    <lineage>
        <taxon>Bacteria</taxon>
        <taxon>Pseudomonadati</taxon>
        <taxon>Pseudomonadota</taxon>
        <taxon>Alphaproteobacteria</taxon>
        <taxon>Caulobacterales</taxon>
        <taxon>Caulobacteraceae</taxon>
        <taxon>Asticcacaulis</taxon>
    </lineage>
</organism>
<dbReference type="AlphaFoldDB" id="V4PTB8"/>